<evidence type="ECO:0000256" key="4">
    <source>
        <dbReference type="ARBA" id="ARBA00022448"/>
    </source>
</evidence>
<evidence type="ECO:0000259" key="11">
    <source>
        <dbReference type="PROSITE" id="PS50928"/>
    </source>
</evidence>
<dbReference type="SUPFAM" id="SSF161098">
    <property type="entry name" value="MetI-like"/>
    <property type="match status" value="1"/>
</dbReference>
<name>A0A2G8RD06_9RHOB</name>
<evidence type="ECO:0000256" key="9">
    <source>
        <dbReference type="RuleBase" id="RU363043"/>
    </source>
</evidence>
<comment type="subcellular location">
    <subcellularLocation>
        <location evidence="9">Cell inner membrane</location>
        <topology evidence="9">Multi-pass membrane protein</topology>
    </subcellularLocation>
    <subcellularLocation>
        <location evidence="1">Cell membrane</location>
        <topology evidence="1">Multi-pass membrane protein</topology>
    </subcellularLocation>
</comment>
<evidence type="ECO:0000256" key="3">
    <source>
        <dbReference type="ARBA" id="ARBA00016864"/>
    </source>
</evidence>
<dbReference type="RefSeq" id="WP_099911583.1">
    <property type="nucleotide sequence ID" value="NZ_AWWI01000100.1"/>
</dbReference>
<evidence type="ECO:0000256" key="10">
    <source>
        <dbReference type="SAM" id="MobiDB-lite"/>
    </source>
</evidence>
<evidence type="ECO:0000256" key="5">
    <source>
        <dbReference type="ARBA" id="ARBA00022475"/>
    </source>
</evidence>
<evidence type="ECO:0000313" key="13">
    <source>
        <dbReference type="Proteomes" id="UP000231259"/>
    </source>
</evidence>
<dbReference type="CDD" id="cd06261">
    <property type="entry name" value="TM_PBP2"/>
    <property type="match status" value="1"/>
</dbReference>
<evidence type="ECO:0000256" key="6">
    <source>
        <dbReference type="ARBA" id="ARBA00022692"/>
    </source>
</evidence>
<feature type="domain" description="ABC transmembrane type-1" evidence="11">
    <location>
        <begin position="231"/>
        <end position="443"/>
    </location>
</feature>
<feature type="transmembrane region" description="Helical" evidence="9">
    <location>
        <begin position="302"/>
        <end position="320"/>
    </location>
</feature>
<dbReference type="Pfam" id="PF11812">
    <property type="entry name" value="DUF3333"/>
    <property type="match status" value="1"/>
</dbReference>
<dbReference type="Proteomes" id="UP000231259">
    <property type="component" value="Unassembled WGS sequence"/>
</dbReference>
<evidence type="ECO:0000256" key="8">
    <source>
        <dbReference type="ARBA" id="ARBA00023136"/>
    </source>
</evidence>
<dbReference type="AlphaFoldDB" id="A0A2G8RD06"/>
<dbReference type="PANTHER" id="PTHR43470">
    <property type="entry name" value="PHOSPHATE TRANSPORT SYSTEM PERMEASE PROTEIN PSTA-RELATED"/>
    <property type="match status" value="1"/>
</dbReference>
<dbReference type="GO" id="GO:0005886">
    <property type="term" value="C:plasma membrane"/>
    <property type="evidence" value="ECO:0007669"/>
    <property type="project" value="UniProtKB-SubCell"/>
</dbReference>
<dbReference type="NCBIfam" id="TIGR00974">
    <property type="entry name" value="3a0107s02c"/>
    <property type="match status" value="1"/>
</dbReference>
<evidence type="ECO:0000313" key="12">
    <source>
        <dbReference type="EMBL" id="PIL19410.1"/>
    </source>
</evidence>
<sequence>MTDATLATPGANPPKPKGKSLITLDARTKRRNAAESRFKAYGLAAIGAGIFFLVVLLTAIFSNGIGAFQQTFIHVPVYLDAAKLDKAGNRNPEEMSSVSTFGYAPLIQDSLWKAVQASGAETTLDGAKAMKDMISASAAAQVRDVVLANPDLVGKTVDFRILASSRVDGYLKGRVKREDVSRDKNISVEQLDLTDALRANGIIAREFNMDFITGADASESRAEQAGLGVSILGSFFMMMVVLVLSLPIGVAASIYLEEFAKKNRFTDIIEVNISNLAAVPSIVFGILGLAVFIQFMHLPQSAPLVGGLVLTLMTLPTIIISTRASLASVPPSIRAAALGVGASKMQSVFHHVLPLAMPGILTGTILGLAQALGETAPLLLIGMVGYIATNYPDGIASGFLSPNSAMPAQIYEWAKRADPAYYERAWGGIIILLVFLMIMNIIAILLRRRFERRW</sequence>
<dbReference type="PANTHER" id="PTHR43470:SF5">
    <property type="entry name" value="PHOSPHATE TRANSPORT SYSTEM PERMEASE PROTEIN PSTA"/>
    <property type="match status" value="1"/>
</dbReference>
<dbReference type="Pfam" id="PF00528">
    <property type="entry name" value="BPD_transp_1"/>
    <property type="match status" value="1"/>
</dbReference>
<feature type="transmembrane region" description="Helical" evidence="9">
    <location>
        <begin position="352"/>
        <end position="373"/>
    </location>
</feature>
<evidence type="ECO:0000256" key="1">
    <source>
        <dbReference type="ARBA" id="ARBA00004651"/>
    </source>
</evidence>
<dbReference type="InterPro" id="IPR035906">
    <property type="entry name" value="MetI-like_sf"/>
</dbReference>
<evidence type="ECO:0000256" key="7">
    <source>
        <dbReference type="ARBA" id="ARBA00022989"/>
    </source>
</evidence>
<keyword evidence="5 9" id="KW-1003">Cell membrane</keyword>
<keyword evidence="13" id="KW-1185">Reference proteome</keyword>
<keyword evidence="4" id="KW-0813">Transport</keyword>
<feature type="transmembrane region" description="Helical" evidence="9">
    <location>
        <begin position="425"/>
        <end position="446"/>
    </location>
</feature>
<keyword evidence="6 9" id="KW-0812">Transmembrane</keyword>
<dbReference type="EMBL" id="AWWI01000100">
    <property type="protein sequence ID" value="PIL19410.1"/>
    <property type="molecule type" value="Genomic_DNA"/>
</dbReference>
<dbReference type="InterPro" id="IPR005672">
    <property type="entry name" value="Phosphate_PstA"/>
</dbReference>
<evidence type="ECO:0000256" key="2">
    <source>
        <dbReference type="ARBA" id="ARBA00007069"/>
    </source>
</evidence>
<feature type="transmembrane region" description="Helical" evidence="9">
    <location>
        <begin position="231"/>
        <end position="256"/>
    </location>
</feature>
<feature type="transmembrane region" description="Helical" evidence="9">
    <location>
        <begin position="40"/>
        <end position="61"/>
    </location>
</feature>
<gene>
    <name evidence="12" type="ORF">P775_14810</name>
</gene>
<dbReference type="OrthoDB" id="9807065at2"/>
<reference evidence="12 13" key="1">
    <citation type="submission" date="2013-09" db="EMBL/GenBank/DDBJ databases">
        <title>Genome sequencing of Phaeobacter antarcticus sp. nov. SM1211.</title>
        <authorList>
            <person name="Zhang X.-Y."/>
            <person name="Liu C."/>
            <person name="Chen X.-L."/>
            <person name="Xie B.-B."/>
            <person name="Qin Q.-L."/>
            <person name="Rong J.-C."/>
            <person name="Zhang Y.-Z."/>
        </authorList>
    </citation>
    <scope>NUCLEOTIDE SEQUENCE [LARGE SCALE GENOMIC DNA]</scope>
    <source>
        <strain evidence="12 13">SM1211</strain>
    </source>
</reference>
<keyword evidence="7 9" id="KW-1133">Transmembrane helix</keyword>
<accession>A0A2G8RD06</accession>
<feature type="region of interest" description="Disordered" evidence="10">
    <location>
        <begin position="1"/>
        <end position="20"/>
    </location>
</feature>
<protein>
    <recommendedName>
        <fullName evidence="3 9">Phosphate transport system permease protein PstA</fullName>
    </recommendedName>
</protein>
<dbReference type="GO" id="GO:0005315">
    <property type="term" value="F:phosphate transmembrane transporter activity"/>
    <property type="evidence" value="ECO:0007669"/>
    <property type="project" value="InterPro"/>
</dbReference>
<dbReference type="InterPro" id="IPR024573">
    <property type="entry name" value="DUF3333"/>
</dbReference>
<organism evidence="12 13">
    <name type="scientific">Puniceibacterium antarcticum</name>
    <dbReference type="NCBI Taxonomy" id="1206336"/>
    <lineage>
        <taxon>Bacteria</taxon>
        <taxon>Pseudomonadati</taxon>
        <taxon>Pseudomonadota</taxon>
        <taxon>Alphaproteobacteria</taxon>
        <taxon>Rhodobacterales</taxon>
        <taxon>Paracoccaceae</taxon>
        <taxon>Puniceibacterium</taxon>
    </lineage>
</organism>
<feature type="transmembrane region" description="Helical" evidence="9">
    <location>
        <begin position="276"/>
        <end position="296"/>
    </location>
</feature>
<comment type="caution">
    <text evidence="12">The sequence shown here is derived from an EMBL/GenBank/DDBJ whole genome shotgun (WGS) entry which is preliminary data.</text>
</comment>
<dbReference type="Gene3D" id="1.10.3720.10">
    <property type="entry name" value="MetI-like"/>
    <property type="match status" value="1"/>
</dbReference>
<dbReference type="GO" id="GO:0035435">
    <property type="term" value="P:phosphate ion transmembrane transport"/>
    <property type="evidence" value="ECO:0007669"/>
    <property type="project" value="InterPro"/>
</dbReference>
<keyword evidence="8 9" id="KW-0472">Membrane</keyword>
<dbReference type="InterPro" id="IPR000515">
    <property type="entry name" value="MetI-like"/>
</dbReference>
<dbReference type="PROSITE" id="PS50928">
    <property type="entry name" value="ABC_TM1"/>
    <property type="match status" value="1"/>
</dbReference>
<proteinExistence type="inferred from homology"/>
<comment type="similarity">
    <text evidence="2 9">Belongs to the binding-protein-dependent transport system permease family. CysTW subfamily.</text>
</comment>